<organism evidence="3 4">
    <name type="scientific">Mugilogobius chulae</name>
    <name type="common">yellowstripe goby</name>
    <dbReference type="NCBI Taxonomy" id="88201"/>
    <lineage>
        <taxon>Eukaryota</taxon>
        <taxon>Metazoa</taxon>
        <taxon>Chordata</taxon>
        <taxon>Craniata</taxon>
        <taxon>Vertebrata</taxon>
        <taxon>Euteleostomi</taxon>
        <taxon>Actinopterygii</taxon>
        <taxon>Neopterygii</taxon>
        <taxon>Teleostei</taxon>
        <taxon>Neoteleostei</taxon>
        <taxon>Acanthomorphata</taxon>
        <taxon>Gobiaria</taxon>
        <taxon>Gobiiformes</taxon>
        <taxon>Gobioidei</taxon>
        <taxon>Gobiidae</taxon>
        <taxon>Gobionellinae</taxon>
        <taxon>Mugilogobius</taxon>
    </lineage>
</organism>
<dbReference type="InterPro" id="IPR016187">
    <property type="entry name" value="CTDL_fold"/>
</dbReference>
<dbReference type="AlphaFoldDB" id="A0AAW0N479"/>
<gene>
    <name evidence="3" type="ORF">WMY93_027781</name>
</gene>
<sequence>MCIVPFITGREYHFINQELSWSEAQQFCRKHYTDLATVTSLEEAGRLTRQDNYTGLAWIGLSVDPTSKEIIWKWSATDTILEQYQNWKTQPRGVYPCASTEAGGMWFEHICSHIHPFMCYNDVLHTKQFHFITSPLKTWEGARDYCRTYYTDLAMIESASESEQETGAVWRWSDGTSTSFTNWGPTENSEQCTAEDPPICGSPRTVTMHCPSSVREAKLETDLDMTNADNGEKMLRQLEEELKQKGLTDIRIMMKSTPQKKTEKTKKEELYTCAVSQFQYADSVLVYSWVWTCGKQTWRMDLREPTSTDFRGVGFGTGELAGQKTMTSQAHHQSGRRALK</sequence>
<reference evidence="4" key="1">
    <citation type="submission" date="2024-04" db="EMBL/GenBank/DDBJ databases">
        <title>Salinicola lusitanus LLJ914,a marine bacterium isolated from the Okinawa Trough.</title>
        <authorList>
            <person name="Li J."/>
        </authorList>
    </citation>
    <scope>NUCLEOTIDE SEQUENCE [LARGE SCALE GENOMIC DNA]</scope>
</reference>
<dbReference type="PANTHER" id="PTHR45784">
    <property type="entry name" value="C-TYPE LECTIN DOMAIN FAMILY 20 MEMBER A-RELATED"/>
    <property type="match status" value="1"/>
</dbReference>
<accession>A0AAW0N479</accession>
<feature type="region of interest" description="Disordered" evidence="1">
    <location>
        <begin position="321"/>
        <end position="340"/>
    </location>
</feature>
<proteinExistence type="predicted"/>
<dbReference type="Gene3D" id="3.10.100.10">
    <property type="entry name" value="Mannose-Binding Protein A, subunit A"/>
    <property type="match status" value="2"/>
</dbReference>
<dbReference type="PANTHER" id="PTHR45784:SF3">
    <property type="entry name" value="C-TYPE LECTIN DOMAIN FAMILY 4 MEMBER K-LIKE-RELATED"/>
    <property type="match status" value="1"/>
</dbReference>
<dbReference type="Proteomes" id="UP001460270">
    <property type="component" value="Unassembled WGS sequence"/>
</dbReference>
<comment type="caution">
    <text evidence="3">The sequence shown here is derived from an EMBL/GenBank/DDBJ whole genome shotgun (WGS) entry which is preliminary data.</text>
</comment>
<dbReference type="EMBL" id="JBBPFD010000020">
    <property type="protein sequence ID" value="KAK7884658.1"/>
    <property type="molecule type" value="Genomic_DNA"/>
</dbReference>
<feature type="domain" description="C-type lectin" evidence="2">
    <location>
        <begin position="7"/>
        <end position="120"/>
    </location>
</feature>
<dbReference type="InterPro" id="IPR001304">
    <property type="entry name" value="C-type_lectin-like"/>
</dbReference>
<dbReference type="PROSITE" id="PS50041">
    <property type="entry name" value="C_TYPE_LECTIN_2"/>
    <property type="match status" value="1"/>
</dbReference>
<evidence type="ECO:0000259" key="2">
    <source>
        <dbReference type="PROSITE" id="PS50041"/>
    </source>
</evidence>
<evidence type="ECO:0000313" key="4">
    <source>
        <dbReference type="Proteomes" id="UP001460270"/>
    </source>
</evidence>
<dbReference type="SMART" id="SM00034">
    <property type="entry name" value="CLECT"/>
    <property type="match status" value="2"/>
</dbReference>
<dbReference type="Pfam" id="PF00059">
    <property type="entry name" value="Lectin_C"/>
    <property type="match status" value="1"/>
</dbReference>
<evidence type="ECO:0000313" key="3">
    <source>
        <dbReference type="EMBL" id="KAK7884658.1"/>
    </source>
</evidence>
<keyword evidence="4" id="KW-1185">Reference proteome</keyword>
<protein>
    <recommendedName>
        <fullName evidence="2">C-type lectin domain-containing protein</fullName>
    </recommendedName>
</protein>
<dbReference type="InterPro" id="IPR016186">
    <property type="entry name" value="C-type_lectin-like/link_sf"/>
</dbReference>
<dbReference type="SUPFAM" id="SSF56436">
    <property type="entry name" value="C-type lectin-like"/>
    <property type="match status" value="2"/>
</dbReference>
<evidence type="ECO:0000256" key="1">
    <source>
        <dbReference type="SAM" id="MobiDB-lite"/>
    </source>
</evidence>
<name>A0AAW0N479_9GOBI</name>